<keyword evidence="1" id="KW-0802">TPR repeat</keyword>
<evidence type="ECO:0000259" key="2">
    <source>
        <dbReference type="SMART" id="SM01043"/>
    </source>
</evidence>
<organism evidence="3 4">
    <name type="scientific">Inquilinus ginsengisoli</name>
    <dbReference type="NCBI Taxonomy" id="363840"/>
    <lineage>
        <taxon>Bacteria</taxon>
        <taxon>Pseudomonadati</taxon>
        <taxon>Pseudomonadota</taxon>
        <taxon>Alphaproteobacteria</taxon>
        <taxon>Rhodospirillales</taxon>
        <taxon>Rhodospirillaceae</taxon>
        <taxon>Inquilinus</taxon>
    </lineage>
</organism>
<evidence type="ECO:0000313" key="3">
    <source>
        <dbReference type="EMBL" id="MDR6288594.1"/>
    </source>
</evidence>
<dbReference type="SMART" id="SM01043">
    <property type="entry name" value="BTAD"/>
    <property type="match status" value="1"/>
</dbReference>
<dbReference type="InterPro" id="IPR016032">
    <property type="entry name" value="Sig_transdc_resp-reg_C-effctor"/>
</dbReference>
<evidence type="ECO:0000313" key="4">
    <source>
        <dbReference type="Proteomes" id="UP001262410"/>
    </source>
</evidence>
<dbReference type="InterPro" id="IPR036388">
    <property type="entry name" value="WH-like_DNA-bd_sf"/>
</dbReference>
<name>A0ABU1JJ02_9PROT</name>
<dbReference type="InterPro" id="IPR005158">
    <property type="entry name" value="BTAD"/>
</dbReference>
<sequence length="694" mass="75926">MSDARVSLTTLGQVSLRADGAPITIANRKSQALLAYLATTLHGRESRERTAGLLWSEYEEEKARASLRQTIADLRRAVATHGSSFFSADRLTINVDLSQLHVDCLAILRDLEAGNIPAVLLSEKRLPDSFLAGLDDIDPAFRAWLLVQRQILQERFLRELEDRLPTTSDPRVVKRIGTAIVNLDPTHEVGCRAVIEACARLGDMGGALRAYRELWDLLDQEFGMEPSQETLDLILRVKGGEFGDAKGAAQAVSVPGETSAPVPAPVSSMSLPAALASRGQAIVVTDFDTTDIAQDHQGMARAFRHELIASLVRFRGWSIIDGSESVALAQVPNAFRIDGTALEDESGTRFILTLKDAADGRFIWSERFTIVEHGWRPAQQRIIRRIAGALDINLSTERLTQISGSPELSLAHHDRWLRGHAMMLQWRPQDEARAESIFRSLVEEAPSFAPAYTSLSQILNSRHLIFPGTLRTAAWHQEALQFAKMAVQLDPLDTRSHLCLAWAYAMSSHFDKAPLSYQLALDLNPNDPLTLASSSLGFAYCGDVAQAAATADMALDLGLGISRLHWGYQAGVRFILGDYDGAIAAAENAGDVLYYLGGWKAAAHALAGDREAARTEGARFVEMVQGSWFGEPEPDETVIANWLLHCFPIADRKVWEALRSGLAIAGLVARQAMDAPFTPALRSAAASNRVIRDA</sequence>
<feature type="repeat" description="TPR" evidence="1">
    <location>
        <begin position="494"/>
        <end position="527"/>
    </location>
</feature>
<dbReference type="SUPFAM" id="SSF46894">
    <property type="entry name" value="C-terminal effector domain of the bipartite response regulators"/>
    <property type="match status" value="1"/>
</dbReference>
<evidence type="ECO:0000256" key="1">
    <source>
        <dbReference type="PROSITE-ProRule" id="PRU00339"/>
    </source>
</evidence>
<dbReference type="InterPro" id="IPR051677">
    <property type="entry name" value="AfsR-DnrI-RedD_regulator"/>
</dbReference>
<dbReference type="RefSeq" id="WP_309792603.1">
    <property type="nucleotide sequence ID" value="NZ_JAVDPW010000002.1"/>
</dbReference>
<keyword evidence="4" id="KW-1185">Reference proteome</keyword>
<accession>A0ABU1JJ02</accession>
<dbReference type="EMBL" id="JAVDPW010000002">
    <property type="protein sequence ID" value="MDR6288594.1"/>
    <property type="molecule type" value="Genomic_DNA"/>
</dbReference>
<gene>
    <name evidence="3" type="ORF">E9232_001101</name>
</gene>
<dbReference type="InterPro" id="IPR011990">
    <property type="entry name" value="TPR-like_helical_dom_sf"/>
</dbReference>
<dbReference type="PANTHER" id="PTHR35807">
    <property type="entry name" value="TRANSCRIPTIONAL REGULATOR REDD-RELATED"/>
    <property type="match status" value="1"/>
</dbReference>
<dbReference type="Gene3D" id="1.25.40.10">
    <property type="entry name" value="Tetratricopeptide repeat domain"/>
    <property type="match status" value="2"/>
</dbReference>
<proteinExistence type="predicted"/>
<dbReference type="SUPFAM" id="SSF48452">
    <property type="entry name" value="TPR-like"/>
    <property type="match status" value="2"/>
</dbReference>
<dbReference type="PROSITE" id="PS50005">
    <property type="entry name" value="TPR"/>
    <property type="match status" value="1"/>
</dbReference>
<reference evidence="3 4" key="1">
    <citation type="submission" date="2023-07" db="EMBL/GenBank/DDBJ databases">
        <title>Sorghum-associated microbial communities from plants grown in Nebraska, USA.</title>
        <authorList>
            <person name="Schachtman D."/>
        </authorList>
    </citation>
    <scope>NUCLEOTIDE SEQUENCE [LARGE SCALE GENOMIC DNA]</scope>
    <source>
        <strain evidence="3 4">584</strain>
    </source>
</reference>
<protein>
    <submittedName>
        <fullName evidence="3">DNA-binding SARP family transcriptional activator/TolB-like protein</fullName>
    </submittedName>
</protein>
<dbReference type="Proteomes" id="UP001262410">
    <property type="component" value="Unassembled WGS sequence"/>
</dbReference>
<dbReference type="Pfam" id="PF03704">
    <property type="entry name" value="BTAD"/>
    <property type="match status" value="1"/>
</dbReference>
<dbReference type="Gene3D" id="1.10.10.10">
    <property type="entry name" value="Winged helix-like DNA-binding domain superfamily/Winged helix DNA-binding domain"/>
    <property type="match status" value="1"/>
</dbReference>
<feature type="domain" description="Bacterial transcriptional activator" evidence="2">
    <location>
        <begin position="95"/>
        <end position="238"/>
    </location>
</feature>
<dbReference type="InterPro" id="IPR019734">
    <property type="entry name" value="TPR_rpt"/>
</dbReference>
<comment type="caution">
    <text evidence="3">The sequence shown here is derived from an EMBL/GenBank/DDBJ whole genome shotgun (WGS) entry which is preliminary data.</text>
</comment>